<comment type="caution">
    <text evidence="2">The sequence shown here is derived from an EMBL/GenBank/DDBJ whole genome shotgun (WGS) entry which is preliminary data.</text>
</comment>
<dbReference type="PROSITE" id="PS51633">
    <property type="entry name" value="CXC"/>
    <property type="match status" value="1"/>
</dbReference>
<evidence type="ECO:0000259" key="1">
    <source>
        <dbReference type="PROSITE" id="PS51633"/>
    </source>
</evidence>
<name>A0AAV8Y979_9CUCU</name>
<dbReference type="Proteomes" id="UP001162156">
    <property type="component" value="Unassembled WGS sequence"/>
</dbReference>
<gene>
    <name evidence="2" type="ORF">NQ314_008590</name>
</gene>
<keyword evidence="3" id="KW-1185">Reference proteome</keyword>
<evidence type="ECO:0000313" key="3">
    <source>
        <dbReference type="Proteomes" id="UP001162156"/>
    </source>
</evidence>
<sequence>MKVFLNDYYAFAHIILTKTCRQIYYIAKKEATDIPSEEAIRDYTPPRKKKKKYHLVCRKIQLKKESNSNQVYNLTPCDHPGQNCDHNCPCARAQNFL</sequence>
<feature type="domain" description="CXC" evidence="1">
    <location>
        <begin position="57"/>
        <end position="97"/>
    </location>
</feature>
<reference evidence="2" key="1">
    <citation type="journal article" date="2023" name="Insect Mol. Biol.">
        <title>Genome sequencing provides insights into the evolution of gene families encoding plant cell wall-degrading enzymes in longhorned beetles.</title>
        <authorList>
            <person name="Shin N.R."/>
            <person name="Okamura Y."/>
            <person name="Kirsch R."/>
            <person name="Pauchet Y."/>
        </authorList>
    </citation>
    <scope>NUCLEOTIDE SEQUENCE</scope>
    <source>
        <strain evidence="2">RBIC_L_NR</strain>
    </source>
</reference>
<proteinExistence type="predicted"/>
<dbReference type="InterPro" id="IPR026489">
    <property type="entry name" value="CXC_dom"/>
</dbReference>
<dbReference type="EMBL" id="JANEYF010002372">
    <property type="protein sequence ID" value="KAJ8947512.1"/>
    <property type="molecule type" value="Genomic_DNA"/>
</dbReference>
<evidence type="ECO:0000313" key="2">
    <source>
        <dbReference type="EMBL" id="KAJ8947512.1"/>
    </source>
</evidence>
<dbReference type="AlphaFoldDB" id="A0AAV8Y979"/>
<accession>A0AAV8Y979</accession>
<protein>
    <recommendedName>
        <fullName evidence="1">CXC domain-containing protein</fullName>
    </recommendedName>
</protein>
<organism evidence="2 3">
    <name type="scientific">Rhamnusium bicolor</name>
    <dbReference type="NCBI Taxonomy" id="1586634"/>
    <lineage>
        <taxon>Eukaryota</taxon>
        <taxon>Metazoa</taxon>
        <taxon>Ecdysozoa</taxon>
        <taxon>Arthropoda</taxon>
        <taxon>Hexapoda</taxon>
        <taxon>Insecta</taxon>
        <taxon>Pterygota</taxon>
        <taxon>Neoptera</taxon>
        <taxon>Endopterygota</taxon>
        <taxon>Coleoptera</taxon>
        <taxon>Polyphaga</taxon>
        <taxon>Cucujiformia</taxon>
        <taxon>Chrysomeloidea</taxon>
        <taxon>Cerambycidae</taxon>
        <taxon>Lepturinae</taxon>
        <taxon>Rhagiini</taxon>
        <taxon>Rhamnusium</taxon>
    </lineage>
</organism>